<evidence type="ECO:0000259" key="8">
    <source>
        <dbReference type="PROSITE" id="PS50835"/>
    </source>
</evidence>
<dbReference type="SMART" id="SM00409">
    <property type="entry name" value="IG"/>
    <property type="match status" value="1"/>
</dbReference>
<dbReference type="Gene3D" id="2.60.40.10">
    <property type="entry name" value="Immunoglobulins"/>
    <property type="match status" value="1"/>
</dbReference>
<evidence type="ECO:0000256" key="3">
    <source>
        <dbReference type="ARBA" id="ARBA00023136"/>
    </source>
</evidence>
<dbReference type="InterPro" id="IPR013106">
    <property type="entry name" value="Ig_V-set"/>
</dbReference>
<dbReference type="SUPFAM" id="SSF48726">
    <property type="entry name" value="Immunoglobulin"/>
    <property type="match status" value="1"/>
</dbReference>
<dbReference type="GO" id="GO:0050852">
    <property type="term" value="P:T cell receptor signaling pathway"/>
    <property type="evidence" value="ECO:0007669"/>
    <property type="project" value="TreeGrafter"/>
</dbReference>
<evidence type="ECO:0000256" key="2">
    <source>
        <dbReference type="ARBA" id="ARBA00022729"/>
    </source>
</evidence>
<organism evidence="9 10">
    <name type="scientific">Xyrichtys novacula</name>
    <name type="common">Pearly razorfish</name>
    <name type="synonym">Hemipteronotus novacula</name>
    <dbReference type="NCBI Taxonomy" id="13765"/>
    <lineage>
        <taxon>Eukaryota</taxon>
        <taxon>Metazoa</taxon>
        <taxon>Chordata</taxon>
        <taxon>Craniata</taxon>
        <taxon>Vertebrata</taxon>
        <taxon>Euteleostomi</taxon>
        <taxon>Actinopterygii</taxon>
        <taxon>Neopterygii</taxon>
        <taxon>Teleostei</taxon>
        <taxon>Neoteleostei</taxon>
        <taxon>Acanthomorphata</taxon>
        <taxon>Eupercaria</taxon>
        <taxon>Labriformes</taxon>
        <taxon>Labridae</taxon>
        <taxon>Xyrichtys</taxon>
    </lineage>
</organism>
<gene>
    <name evidence="9" type="ORF">XNOV1_A035810</name>
</gene>
<dbReference type="InterPro" id="IPR050504">
    <property type="entry name" value="IgSF_BTN/MOG"/>
</dbReference>
<evidence type="ECO:0000313" key="9">
    <source>
        <dbReference type="EMBL" id="CAJ1085818.1"/>
    </source>
</evidence>
<dbReference type="GO" id="GO:0001817">
    <property type="term" value="P:regulation of cytokine production"/>
    <property type="evidence" value="ECO:0007669"/>
    <property type="project" value="TreeGrafter"/>
</dbReference>
<dbReference type="Pfam" id="PF07686">
    <property type="entry name" value="V-set"/>
    <property type="match status" value="1"/>
</dbReference>
<dbReference type="PROSITE" id="PS51257">
    <property type="entry name" value="PROKAR_LIPOPROTEIN"/>
    <property type="match status" value="1"/>
</dbReference>
<name>A0AAV1HIR6_XYRNO</name>
<evidence type="ECO:0000313" key="10">
    <source>
        <dbReference type="Proteomes" id="UP001178508"/>
    </source>
</evidence>
<proteinExistence type="predicted"/>
<dbReference type="FunFam" id="2.60.40.10:FF:000142">
    <property type="entry name" value="V-set domain-containing T-cell activation inhibitor 1"/>
    <property type="match status" value="1"/>
</dbReference>
<keyword evidence="3 7" id="KW-0472">Membrane</keyword>
<dbReference type="InterPro" id="IPR036179">
    <property type="entry name" value="Ig-like_dom_sf"/>
</dbReference>
<evidence type="ECO:0000256" key="6">
    <source>
        <dbReference type="ARBA" id="ARBA00023319"/>
    </source>
</evidence>
<evidence type="ECO:0000256" key="7">
    <source>
        <dbReference type="SAM" id="Phobius"/>
    </source>
</evidence>
<evidence type="ECO:0000256" key="1">
    <source>
        <dbReference type="ARBA" id="ARBA00004370"/>
    </source>
</evidence>
<dbReference type="PANTHER" id="PTHR24100:SF151">
    <property type="entry name" value="ICOS LIGAND"/>
    <property type="match status" value="1"/>
</dbReference>
<protein>
    <submittedName>
        <fullName evidence="9">Uncharacterized protein LOC117807508</fullName>
    </submittedName>
</protein>
<dbReference type="InterPro" id="IPR003599">
    <property type="entry name" value="Ig_sub"/>
</dbReference>
<sequence>MFLNLHKYSVSFGIFFQHTILSCISLYGRLAMGFPPLHHVYEACMGRALHGQPQVIGSTQPIVASLGEDAILLCQVEPPADVTGLTVEWSKPDLRYDPNKQGWVEYVHLYRDYREVPDMKLSSYVRRTKLFTNELRQGNISLKISNVTPEDEGSYRCYIPKLRSRARSAVVHLVVGSHSSKTTETPPQLTSLPSPNLRGGTNITGGLPRSRLALIGVLIVFLMVMSLGVICFLLQKCEEEKLIKVLII</sequence>
<keyword evidence="7" id="KW-0812">Transmembrane</keyword>
<keyword evidence="7" id="KW-1133">Transmembrane helix</keyword>
<dbReference type="GO" id="GO:0009897">
    <property type="term" value="C:external side of plasma membrane"/>
    <property type="evidence" value="ECO:0007669"/>
    <property type="project" value="TreeGrafter"/>
</dbReference>
<evidence type="ECO:0000256" key="5">
    <source>
        <dbReference type="ARBA" id="ARBA00023180"/>
    </source>
</evidence>
<keyword evidence="4" id="KW-1015">Disulfide bond</keyword>
<reference evidence="9" key="1">
    <citation type="submission" date="2023-08" db="EMBL/GenBank/DDBJ databases">
        <authorList>
            <person name="Alioto T."/>
            <person name="Alioto T."/>
            <person name="Gomez Garrido J."/>
        </authorList>
    </citation>
    <scope>NUCLEOTIDE SEQUENCE</scope>
</reference>
<keyword evidence="2" id="KW-0732">Signal</keyword>
<dbReference type="Proteomes" id="UP001178508">
    <property type="component" value="Chromosome 23"/>
</dbReference>
<keyword evidence="6" id="KW-0393">Immunoglobulin domain</keyword>
<dbReference type="GO" id="GO:0005102">
    <property type="term" value="F:signaling receptor binding"/>
    <property type="evidence" value="ECO:0007669"/>
    <property type="project" value="TreeGrafter"/>
</dbReference>
<feature type="transmembrane region" description="Helical" evidence="7">
    <location>
        <begin position="212"/>
        <end position="234"/>
    </location>
</feature>
<accession>A0AAV1HIR6</accession>
<keyword evidence="5" id="KW-0325">Glycoprotein</keyword>
<dbReference type="AlphaFoldDB" id="A0AAV1HIR6"/>
<dbReference type="GO" id="GO:1903037">
    <property type="term" value="P:regulation of leukocyte cell-cell adhesion"/>
    <property type="evidence" value="ECO:0007669"/>
    <property type="project" value="UniProtKB-ARBA"/>
</dbReference>
<dbReference type="PROSITE" id="PS50835">
    <property type="entry name" value="IG_LIKE"/>
    <property type="match status" value="1"/>
</dbReference>
<comment type="subcellular location">
    <subcellularLocation>
        <location evidence="1">Membrane</location>
    </subcellularLocation>
</comment>
<evidence type="ECO:0000256" key="4">
    <source>
        <dbReference type="ARBA" id="ARBA00023157"/>
    </source>
</evidence>
<dbReference type="InterPro" id="IPR013783">
    <property type="entry name" value="Ig-like_fold"/>
</dbReference>
<feature type="domain" description="Ig-like" evidence="8">
    <location>
        <begin position="53"/>
        <end position="159"/>
    </location>
</feature>
<keyword evidence="10" id="KW-1185">Reference proteome</keyword>
<dbReference type="EMBL" id="OY660886">
    <property type="protein sequence ID" value="CAJ1085818.1"/>
    <property type="molecule type" value="Genomic_DNA"/>
</dbReference>
<dbReference type="PANTHER" id="PTHR24100">
    <property type="entry name" value="BUTYROPHILIN"/>
    <property type="match status" value="1"/>
</dbReference>
<dbReference type="InterPro" id="IPR007110">
    <property type="entry name" value="Ig-like_dom"/>
</dbReference>
<dbReference type="GO" id="GO:0050863">
    <property type="term" value="P:regulation of T cell activation"/>
    <property type="evidence" value="ECO:0007669"/>
    <property type="project" value="UniProtKB-ARBA"/>
</dbReference>